<dbReference type="PANTHER" id="PTHR21180">
    <property type="entry name" value="ENDONUCLEASE/EXONUCLEASE/PHOSPHATASE FAMILY DOMAIN-CONTAINING PROTEIN 1"/>
    <property type="match status" value="1"/>
</dbReference>
<proteinExistence type="predicted"/>
<reference evidence="7 8" key="1">
    <citation type="submission" date="2019-07" db="EMBL/GenBank/DDBJ databases">
        <title>Genomic Encyclopedia of Archaeal and Bacterial Type Strains, Phase II (KMG-II): from individual species to whole genera.</title>
        <authorList>
            <person name="Goeker M."/>
        </authorList>
    </citation>
    <scope>NUCLEOTIDE SEQUENCE [LARGE SCALE GENOMIC DNA]</scope>
    <source>
        <strain evidence="7 8">DSM 17527</strain>
    </source>
</reference>
<dbReference type="GO" id="GO:0046872">
    <property type="term" value="F:metal ion binding"/>
    <property type="evidence" value="ECO:0007669"/>
    <property type="project" value="UniProtKB-KW"/>
</dbReference>
<dbReference type="InterPro" id="IPR013785">
    <property type="entry name" value="Aldolase_TIM"/>
</dbReference>
<dbReference type="CDD" id="cd01335">
    <property type="entry name" value="Radical_SAM"/>
    <property type="match status" value="1"/>
</dbReference>
<evidence type="ECO:0000313" key="7">
    <source>
        <dbReference type="EMBL" id="TYP75947.1"/>
    </source>
</evidence>
<evidence type="ECO:0000256" key="1">
    <source>
        <dbReference type="ARBA" id="ARBA00001966"/>
    </source>
</evidence>
<keyword evidence="4" id="KW-0408">Iron</keyword>
<dbReference type="Pfam" id="PF04055">
    <property type="entry name" value="Radical_SAM"/>
    <property type="match status" value="1"/>
</dbReference>
<dbReference type="InterPro" id="IPR058240">
    <property type="entry name" value="rSAM_sf"/>
</dbReference>
<evidence type="ECO:0000313" key="8">
    <source>
        <dbReference type="Proteomes" id="UP000324376"/>
    </source>
</evidence>
<dbReference type="GO" id="GO:0003824">
    <property type="term" value="F:catalytic activity"/>
    <property type="evidence" value="ECO:0007669"/>
    <property type="project" value="InterPro"/>
</dbReference>
<keyword evidence="3" id="KW-0479">Metal-binding</keyword>
<feature type="domain" description="Radical SAM core" evidence="6">
    <location>
        <begin position="62"/>
        <end position="198"/>
    </location>
</feature>
<evidence type="ECO:0000256" key="4">
    <source>
        <dbReference type="ARBA" id="ARBA00023004"/>
    </source>
</evidence>
<dbReference type="OrthoDB" id="9801154at2"/>
<evidence type="ECO:0000256" key="2">
    <source>
        <dbReference type="ARBA" id="ARBA00022691"/>
    </source>
</evidence>
<keyword evidence="8" id="KW-1185">Reference proteome</keyword>
<dbReference type="SUPFAM" id="SSF102114">
    <property type="entry name" value="Radical SAM enzymes"/>
    <property type="match status" value="1"/>
</dbReference>
<keyword evidence="2" id="KW-0949">S-adenosyl-L-methionine</keyword>
<dbReference type="NCBIfam" id="TIGR03916">
    <property type="entry name" value="rSAM_link_UDG"/>
    <property type="match status" value="1"/>
</dbReference>
<dbReference type="GO" id="GO:0051536">
    <property type="term" value="F:iron-sulfur cluster binding"/>
    <property type="evidence" value="ECO:0007669"/>
    <property type="project" value="UniProtKB-KW"/>
</dbReference>
<organism evidence="7 8">
    <name type="scientific">Aquimarina intermedia</name>
    <dbReference type="NCBI Taxonomy" id="350814"/>
    <lineage>
        <taxon>Bacteria</taxon>
        <taxon>Pseudomonadati</taxon>
        <taxon>Bacteroidota</taxon>
        <taxon>Flavobacteriia</taxon>
        <taxon>Flavobacteriales</taxon>
        <taxon>Flavobacteriaceae</taxon>
        <taxon>Aquimarina</taxon>
    </lineage>
</organism>
<comment type="caution">
    <text evidence="7">The sequence shown here is derived from an EMBL/GenBank/DDBJ whole genome shotgun (WGS) entry which is preliminary data.</text>
</comment>
<dbReference type="RefSeq" id="WP_148781565.1">
    <property type="nucleotide sequence ID" value="NZ_VNHU01000002.1"/>
</dbReference>
<dbReference type="InterPro" id="IPR051675">
    <property type="entry name" value="Endo/Exo/Phosphatase_dom_1"/>
</dbReference>
<name>A0A5S5C9H1_9FLAO</name>
<dbReference type="InterPro" id="IPR010994">
    <property type="entry name" value="RuvA_2-like"/>
</dbReference>
<dbReference type="SFLD" id="SFLDS00029">
    <property type="entry name" value="Radical_SAM"/>
    <property type="match status" value="1"/>
</dbReference>
<evidence type="ECO:0000256" key="3">
    <source>
        <dbReference type="ARBA" id="ARBA00022723"/>
    </source>
</evidence>
<dbReference type="Gene3D" id="3.20.20.70">
    <property type="entry name" value="Aldolase class I"/>
    <property type="match status" value="1"/>
</dbReference>
<dbReference type="SFLD" id="SFLDG01102">
    <property type="entry name" value="Uncharacterised_Radical_SAM_Su"/>
    <property type="match status" value="1"/>
</dbReference>
<evidence type="ECO:0000256" key="5">
    <source>
        <dbReference type="ARBA" id="ARBA00023014"/>
    </source>
</evidence>
<dbReference type="InterPro" id="IPR023874">
    <property type="entry name" value="DNA_rSAM_put"/>
</dbReference>
<dbReference type="PANTHER" id="PTHR21180:SF9">
    <property type="entry name" value="TYPE II SECRETION SYSTEM PROTEIN K"/>
    <property type="match status" value="1"/>
</dbReference>
<evidence type="ECO:0000259" key="6">
    <source>
        <dbReference type="Pfam" id="PF04055"/>
    </source>
</evidence>
<dbReference type="SUPFAM" id="SSF47781">
    <property type="entry name" value="RuvA domain 2-like"/>
    <property type="match status" value="1"/>
</dbReference>
<accession>A0A5S5C9H1</accession>
<sequence>MSFDRIEEKLSILADAAKYDVSCSSSGAKRTNATKGLGNATNSGICHSYTEDGRCVSLLKILLTNHCIFDCAYCVTRKSNDIKRAAFKIQEVVDLTINFYRRNYIEGLFLSSGIFKSADYTMERLVQVAKKLRLEENFNGYIHLKSIPGASDELMREAGLYADRLSVNIEIPTISGLKLLAPDKDHKDFIKPMLKVKNEIIQYNTERKIIKKTPRYAPAGQSTQMIIGATGESDRDIMYSASHYYKNYNMRRVYYSGYIPISTDNRLPSIGSEVPILRENRLYQTDWLLRFYGFNVSELLNEDHKNLELDIDPKLSWALRNLHLFPIDINKADKRLIARVPGIGMQSVNKIIQARRFRNLDWSHLKAIGIAFNRAQYFIICNSREFNRKEYTADHLKQLILLNSKSKYQKHFDQQLSLF</sequence>
<dbReference type="AlphaFoldDB" id="A0A5S5C9H1"/>
<comment type="cofactor">
    <cofactor evidence="1">
        <name>[4Fe-4S] cluster</name>
        <dbReference type="ChEBI" id="CHEBI:49883"/>
    </cofactor>
</comment>
<dbReference type="Proteomes" id="UP000324376">
    <property type="component" value="Unassembled WGS sequence"/>
</dbReference>
<keyword evidence="5" id="KW-0411">Iron-sulfur</keyword>
<dbReference type="InterPro" id="IPR007197">
    <property type="entry name" value="rSAM"/>
</dbReference>
<protein>
    <submittedName>
        <fullName evidence="7">Putative DNA modification/repair radical SAM protein</fullName>
    </submittedName>
</protein>
<dbReference type="EMBL" id="VNHU01000002">
    <property type="protein sequence ID" value="TYP75947.1"/>
    <property type="molecule type" value="Genomic_DNA"/>
</dbReference>
<gene>
    <name evidence="7" type="ORF">BD809_102158</name>
</gene>